<keyword evidence="2" id="KW-1185">Reference proteome</keyword>
<evidence type="ECO:0000313" key="2">
    <source>
        <dbReference type="Proteomes" id="UP001549320"/>
    </source>
</evidence>
<evidence type="ECO:0008006" key="3">
    <source>
        <dbReference type="Google" id="ProtNLM"/>
    </source>
</evidence>
<name>A0ABV2QD27_9BURK</name>
<dbReference type="EMBL" id="JBEPSH010000007">
    <property type="protein sequence ID" value="MET4578490.1"/>
    <property type="molecule type" value="Genomic_DNA"/>
</dbReference>
<sequence length="130" mass="14411">MAMALLFLASEPAVAQVYRCGSSYQALPCAGGHERVQVIKVTQVDSPAQVASTGSSAMYLCKRYSGRRFWTSRPCSQHKAAMLERQVRVPVGLKWKEKLAYAIREHRNAEALQTTPTLTAKSTRPSQVQK</sequence>
<evidence type="ECO:0000313" key="1">
    <source>
        <dbReference type="EMBL" id="MET4578490.1"/>
    </source>
</evidence>
<organism evidence="1 2">
    <name type="scientific">Ottowia thiooxydans</name>
    <dbReference type="NCBI Taxonomy" id="219182"/>
    <lineage>
        <taxon>Bacteria</taxon>
        <taxon>Pseudomonadati</taxon>
        <taxon>Pseudomonadota</taxon>
        <taxon>Betaproteobacteria</taxon>
        <taxon>Burkholderiales</taxon>
        <taxon>Comamonadaceae</taxon>
        <taxon>Ottowia</taxon>
    </lineage>
</organism>
<accession>A0ABV2QD27</accession>
<protein>
    <recommendedName>
        <fullName evidence="3">DUF4124 domain-containing protein</fullName>
    </recommendedName>
</protein>
<comment type="caution">
    <text evidence="1">The sequence shown here is derived from an EMBL/GenBank/DDBJ whole genome shotgun (WGS) entry which is preliminary data.</text>
</comment>
<dbReference type="RefSeq" id="WP_354445786.1">
    <property type="nucleotide sequence ID" value="NZ_JBEPSH010000007.1"/>
</dbReference>
<dbReference type="Proteomes" id="UP001549320">
    <property type="component" value="Unassembled WGS sequence"/>
</dbReference>
<proteinExistence type="predicted"/>
<reference evidence="1 2" key="1">
    <citation type="submission" date="2024-06" db="EMBL/GenBank/DDBJ databases">
        <title>Sorghum-associated microbial communities from plants grown in Nebraska, USA.</title>
        <authorList>
            <person name="Schachtman D."/>
        </authorList>
    </citation>
    <scope>NUCLEOTIDE SEQUENCE [LARGE SCALE GENOMIC DNA]</scope>
    <source>
        <strain evidence="1 2">2709</strain>
    </source>
</reference>
<gene>
    <name evidence="1" type="ORF">ABIE13_003606</name>
</gene>